<organism evidence="2 3">
    <name type="scientific">Heterodermia speciosa</name>
    <dbReference type="NCBI Taxonomy" id="116794"/>
    <lineage>
        <taxon>Eukaryota</taxon>
        <taxon>Fungi</taxon>
        <taxon>Dikarya</taxon>
        <taxon>Ascomycota</taxon>
        <taxon>Pezizomycotina</taxon>
        <taxon>Lecanoromycetes</taxon>
        <taxon>OSLEUM clade</taxon>
        <taxon>Lecanoromycetidae</taxon>
        <taxon>Caliciales</taxon>
        <taxon>Physciaceae</taxon>
        <taxon>Heterodermia</taxon>
    </lineage>
</organism>
<dbReference type="AlphaFoldDB" id="A0A8H3J223"/>
<feature type="compositionally biased region" description="Polar residues" evidence="1">
    <location>
        <begin position="1"/>
        <end position="14"/>
    </location>
</feature>
<feature type="region of interest" description="Disordered" evidence="1">
    <location>
        <begin position="1"/>
        <end position="49"/>
    </location>
</feature>
<comment type="caution">
    <text evidence="2">The sequence shown here is derived from an EMBL/GenBank/DDBJ whole genome shotgun (WGS) entry which is preliminary data.</text>
</comment>
<feature type="compositionally biased region" description="Polar residues" evidence="1">
    <location>
        <begin position="329"/>
        <end position="338"/>
    </location>
</feature>
<proteinExistence type="predicted"/>
<protein>
    <submittedName>
        <fullName evidence="2">Uncharacterized protein</fullName>
    </submittedName>
</protein>
<dbReference type="Proteomes" id="UP000664521">
    <property type="component" value="Unassembled WGS sequence"/>
</dbReference>
<reference evidence="2" key="1">
    <citation type="submission" date="2021-03" db="EMBL/GenBank/DDBJ databases">
        <authorList>
            <person name="Tagirdzhanova G."/>
        </authorList>
    </citation>
    <scope>NUCLEOTIDE SEQUENCE</scope>
</reference>
<evidence type="ECO:0000313" key="2">
    <source>
        <dbReference type="EMBL" id="CAF9939279.1"/>
    </source>
</evidence>
<keyword evidence="3" id="KW-1185">Reference proteome</keyword>
<accession>A0A8H3J223</accession>
<evidence type="ECO:0000256" key="1">
    <source>
        <dbReference type="SAM" id="MobiDB-lite"/>
    </source>
</evidence>
<evidence type="ECO:0000313" key="3">
    <source>
        <dbReference type="Proteomes" id="UP000664521"/>
    </source>
</evidence>
<feature type="region of interest" description="Disordered" evidence="1">
    <location>
        <begin position="223"/>
        <end position="316"/>
    </location>
</feature>
<feature type="compositionally biased region" description="Low complexity" evidence="1">
    <location>
        <begin position="27"/>
        <end position="49"/>
    </location>
</feature>
<name>A0A8H3J223_9LECA</name>
<feature type="region of interest" description="Disordered" evidence="1">
    <location>
        <begin position="329"/>
        <end position="357"/>
    </location>
</feature>
<sequence length="474" mass="53080">MASFEDSSNRVSSSRIKHEATCAPILASTSTSTSTSTSNHNSSNRAHSSALGALSTETRSDLVLPQNPTLAANQSSSTEPGFHERVSRAKGDFADYLKSENFAGHYLSIDSPDGPLRRQDRGSITSQARTKYIVENFEWDKDRHRWTFRGNTIVTEDRIYAVILSYQRILPHASQNVLFDAISRCVEGVQNMAVWKAKQLWNQHELGSLDTADDSLWGGERRAVMPREAKPRTFSNNKRKRQSLSERATDVRSNPGIGDKRYRRSKLKKYNESVELSSEEESSSSDDDQPRGSRTMRPAVSKTHTRSTRILDSETQANDDLEIVSVSTIKPSLPSRSHNPQEAKSNFKPEFPSDPEQPTATILPAHVINATSLLVSLSNQPDRAPANVPFSQCLNLAQLFETLVTECDLKGKAASELSQVSAKNTWDQKRLLIRKNRPRDWMLFVDSLRKAWERDASRFAEDGCEVEMVVHVGS</sequence>
<gene>
    <name evidence="2" type="ORF">HETSPECPRED_001539</name>
</gene>
<dbReference type="OrthoDB" id="5425806at2759"/>
<feature type="compositionally biased region" description="Acidic residues" evidence="1">
    <location>
        <begin position="277"/>
        <end position="287"/>
    </location>
</feature>
<dbReference type="EMBL" id="CAJPDS010000127">
    <property type="protein sequence ID" value="CAF9939279.1"/>
    <property type="molecule type" value="Genomic_DNA"/>
</dbReference>